<dbReference type="eggNOG" id="COG0531">
    <property type="taxonomic scope" value="Bacteria"/>
</dbReference>
<dbReference type="PANTHER" id="PTHR42770:SF16">
    <property type="entry name" value="AMINO ACID PERMEASE"/>
    <property type="match status" value="1"/>
</dbReference>
<feature type="transmembrane region" description="Helical" evidence="7">
    <location>
        <begin position="370"/>
        <end position="397"/>
    </location>
</feature>
<dbReference type="AlphaFoldDB" id="A0A076EPU0"/>
<feature type="transmembrane region" description="Helical" evidence="7">
    <location>
        <begin position="239"/>
        <end position="259"/>
    </location>
</feature>
<evidence type="ECO:0000313" key="9">
    <source>
        <dbReference type="Proteomes" id="UP000028488"/>
    </source>
</evidence>
<evidence type="ECO:0000256" key="6">
    <source>
        <dbReference type="SAM" id="MobiDB-lite"/>
    </source>
</evidence>
<feature type="transmembrane region" description="Helical" evidence="7">
    <location>
        <begin position="199"/>
        <end position="219"/>
    </location>
</feature>
<organism evidence="8 9">
    <name type="scientific">Rhodococcus opacus</name>
    <name type="common">Nocardia opaca</name>
    <dbReference type="NCBI Taxonomy" id="37919"/>
    <lineage>
        <taxon>Bacteria</taxon>
        <taxon>Bacillati</taxon>
        <taxon>Actinomycetota</taxon>
        <taxon>Actinomycetes</taxon>
        <taxon>Mycobacteriales</taxon>
        <taxon>Nocardiaceae</taxon>
        <taxon>Rhodococcus</taxon>
    </lineage>
</organism>
<feature type="transmembrane region" description="Helical" evidence="7">
    <location>
        <begin position="163"/>
        <end position="187"/>
    </location>
</feature>
<dbReference type="EMBL" id="CP008947">
    <property type="protein sequence ID" value="AII07212.1"/>
    <property type="molecule type" value="Genomic_DNA"/>
</dbReference>
<feature type="transmembrane region" description="Helical" evidence="7">
    <location>
        <begin position="340"/>
        <end position="364"/>
    </location>
</feature>
<evidence type="ECO:0000256" key="3">
    <source>
        <dbReference type="ARBA" id="ARBA00022692"/>
    </source>
</evidence>
<dbReference type="PIRSF" id="PIRSF006060">
    <property type="entry name" value="AA_transporter"/>
    <property type="match status" value="1"/>
</dbReference>
<feature type="transmembrane region" description="Helical" evidence="7">
    <location>
        <begin position="297"/>
        <end position="319"/>
    </location>
</feature>
<dbReference type="GO" id="GO:0022857">
    <property type="term" value="F:transmembrane transporter activity"/>
    <property type="evidence" value="ECO:0007669"/>
    <property type="project" value="InterPro"/>
</dbReference>
<feature type="compositionally biased region" description="Low complexity" evidence="6">
    <location>
        <begin position="482"/>
        <end position="494"/>
    </location>
</feature>
<accession>A0A076EPU0</accession>
<dbReference type="Gene3D" id="1.20.1740.10">
    <property type="entry name" value="Amino acid/polyamine transporter I"/>
    <property type="match status" value="1"/>
</dbReference>
<name>A0A076EPU0_RHOOP</name>
<feature type="transmembrane region" description="Helical" evidence="7">
    <location>
        <begin position="21"/>
        <end position="45"/>
    </location>
</feature>
<keyword evidence="5 7" id="KW-0472">Membrane</keyword>
<dbReference type="Pfam" id="PF13520">
    <property type="entry name" value="AA_permease_2"/>
    <property type="match status" value="1"/>
</dbReference>
<protein>
    <submittedName>
        <fullName evidence="8">Amino acid transporter</fullName>
    </submittedName>
</protein>
<dbReference type="Proteomes" id="UP000028488">
    <property type="component" value="Chromosome"/>
</dbReference>
<dbReference type="InterPro" id="IPR002293">
    <property type="entry name" value="AA/rel_permease1"/>
</dbReference>
<feature type="transmembrane region" description="Helical" evidence="7">
    <location>
        <begin position="134"/>
        <end position="151"/>
    </location>
</feature>
<proteinExistence type="predicted"/>
<comment type="subcellular location">
    <subcellularLocation>
        <location evidence="1">Cell membrane</location>
        <topology evidence="1">Multi-pass membrane protein</topology>
    </subcellularLocation>
</comment>
<feature type="transmembrane region" description="Helical" evidence="7">
    <location>
        <begin position="57"/>
        <end position="75"/>
    </location>
</feature>
<evidence type="ECO:0000313" key="8">
    <source>
        <dbReference type="EMBL" id="AII07212.1"/>
    </source>
</evidence>
<dbReference type="RefSeq" id="WP_128640400.1">
    <property type="nucleotide sequence ID" value="NZ_CP008947.1"/>
</dbReference>
<keyword evidence="2" id="KW-1003">Cell membrane</keyword>
<sequence>MKKSAPGPASGTQLEGGALGTSGIVFFVVAAAAPLLVMAGVAPLALNVAGIGAPGGYILAGLALGVFAIGFTAMSKYIHNAGAFYSYISIGLGPRWGLAAAVLALVSYNALEIGIFGALGYFTQSTMADLVGLNLPWGLWSLIGVGLIWFLGSRSVHVGARFLILLLTAETGILVLLAAAVLLQGGAEGLGVDSFAPTHVFSPCLGGVLTLAFAAFIGFEATALYREEAKDPSRTIPRATYLAVAFLGLFYAFMVWIIIQAYGPDQALELAASDPAALYFDAIENYVGGWASTLMELLIITSILASLLAFHNAITRYAFALSREHVLPRALGKLHPVYKSPYVASAVQSLLAMVVIVGFALAGADPYLQLLLWVNSPGVVGIVVLQAMAAAAVLAFFWRDRRGHSIWRVRVAPAAALAMLSYATWLIVAKMDLLTAAGPAVNTVLVAVTPASLAIGLVLGTRLARRDPELYARLGTTDVDAEPSVPSEEVSNSPIQPGKAT</sequence>
<feature type="transmembrane region" description="Helical" evidence="7">
    <location>
        <begin position="96"/>
        <end position="122"/>
    </location>
</feature>
<keyword evidence="3 7" id="KW-0812">Transmembrane</keyword>
<dbReference type="PANTHER" id="PTHR42770">
    <property type="entry name" value="AMINO ACID TRANSPORTER-RELATED"/>
    <property type="match status" value="1"/>
</dbReference>
<feature type="transmembrane region" description="Helical" evidence="7">
    <location>
        <begin position="409"/>
        <end position="428"/>
    </location>
</feature>
<evidence type="ECO:0000256" key="1">
    <source>
        <dbReference type="ARBA" id="ARBA00004651"/>
    </source>
</evidence>
<keyword evidence="4 7" id="KW-1133">Transmembrane helix</keyword>
<evidence type="ECO:0000256" key="4">
    <source>
        <dbReference type="ARBA" id="ARBA00022989"/>
    </source>
</evidence>
<feature type="transmembrane region" description="Helical" evidence="7">
    <location>
        <begin position="440"/>
        <end position="460"/>
    </location>
</feature>
<evidence type="ECO:0000256" key="7">
    <source>
        <dbReference type="SAM" id="Phobius"/>
    </source>
</evidence>
<evidence type="ECO:0000256" key="2">
    <source>
        <dbReference type="ARBA" id="ARBA00022475"/>
    </source>
</evidence>
<reference evidence="8 9" key="1">
    <citation type="submission" date="2014-07" db="EMBL/GenBank/DDBJ databases">
        <title>Genome Sequence of Rhodococcus opacus Strain R7, a Biodegrader of Mono- and Polycyclic Aromatic Hydrocarbons.</title>
        <authorList>
            <person name="Di Gennaro P."/>
            <person name="Zampolli J."/>
            <person name="Presti I."/>
            <person name="Cappelletti M."/>
            <person name="D'Ursi P."/>
            <person name="Orro A."/>
            <person name="Mezzelani A."/>
            <person name="Milanesi L."/>
        </authorList>
    </citation>
    <scope>NUCLEOTIDE SEQUENCE [LARGE SCALE GENOMIC DNA]</scope>
    <source>
        <strain evidence="8 9">R7</strain>
    </source>
</reference>
<evidence type="ECO:0000256" key="5">
    <source>
        <dbReference type="ARBA" id="ARBA00023136"/>
    </source>
</evidence>
<gene>
    <name evidence="8" type="ORF">EP51_22175</name>
</gene>
<feature type="region of interest" description="Disordered" evidence="6">
    <location>
        <begin position="478"/>
        <end position="501"/>
    </location>
</feature>
<dbReference type="InterPro" id="IPR050367">
    <property type="entry name" value="APC_superfamily"/>
</dbReference>
<dbReference type="GO" id="GO:0005886">
    <property type="term" value="C:plasma membrane"/>
    <property type="evidence" value="ECO:0007669"/>
    <property type="project" value="UniProtKB-SubCell"/>
</dbReference>